<evidence type="ECO:0000256" key="11">
    <source>
        <dbReference type="SAM" id="MobiDB-lite"/>
    </source>
</evidence>
<feature type="domain" description="Histidine kinase" evidence="13">
    <location>
        <begin position="299"/>
        <end position="516"/>
    </location>
</feature>
<evidence type="ECO:0000256" key="6">
    <source>
        <dbReference type="ARBA" id="ARBA00022692"/>
    </source>
</evidence>
<dbReference type="PANTHER" id="PTHR43711:SF1">
    <property type="entry name" value="HISTIDINE KINASE 1"/>
    <property type="match status" value="1"/>
</dbReference>
<keyword evidence="8 12" id="KW-1133">Transmembrane helix</keyword>
<dbReference type="InterPro" id="IPR003594">
    <property type="entry name" value="HATPase_dom"/>
</dbReference>
<keyword evidence="9" id="KW-0902">Two-component regulatory system</keyword>
<evidence type="ECO:0000256" key="9">
    <source>
        <dbReference type="ARBA" id="ARBA00023012"/>
    </source>
</evidence>
<dbReference type="GO" id="GO:0016301">
    <property type="term" value="F:kinase activity"/>
    <property type="evidence" value="ECO:0007669"/>
    <property type="project" value="UniProtKB-KW"/>
</dbReference>
<evidence type="ECO:0000256" key="12">
    <source>
        <dbReference type="SAM" id="Phobius"/>
    </source>
</evidence>
<proteinExistence type="predicted"/>
<dbReference type="Pfam" id="PF00672">
    <property type="entry name" value="HAMP"/>
    <property type="match status" value="1"/>
</dbReference>
<evidence type="ECO:0000259" key="13">
    <source>
        <dbReference type="PROSITE" id="PS50109"/>
    </source>
</evidence>
<dbReference type="InterPro" id="IPR004358">
    <property type="entry name" value="Sig_transdc_His_kin-like_C"/>
</dbReference>
<dbReference type="Pfam" id="PF02518">
    <property type="entry name" value="HATPase_c"/>
    <property type="match status" value="1"/>
</dbReference>
<dbReference type="Gene3D" id="1.10.287.130">
    <property type="match status" value="1"/>
</dbReference>
<evidence type="ECO:0000256" key="4">
    <source>
        <dbReference type="ARBA" id="ARBA00022553"/>
    </source>
</evidence>
<keyword evidence="12" id="KW-0472">Membrane</keyword>
<dbReference type="SMART" id="SM00304">
    <property type="entry name" value="HAMP"/>
    <property type="match status" value="1"/>
</dbReference>
<keyword evidence="5" id="KW-0808">Transferase</keyword>
<comment type="subcellular location">
    <subcellularLocation>
        <location evidence="2">Cell membrane</location>
    </subcellularLocation>
</comment>
<comment type="catalytic activity">
    <reaction evidence="1">
        <text>ATP + protein L-histidine = ADP + protein N-phospho-L-histidine.</text>
        <dbReference type="EC" id="2.7.13.3"/>
    </reaction>
</comment>
<feature type="transmembrane region" description="Helical" evidence="12">
    <location>
        <begin position="212"/>
        <end position="235"/>
    </location>
</feature>
<evidence type="ECO:0000256" key="3">
    <source>
        <dbReference type="ARBA" id="ARBA00012438"/>
    </source>
</evidence>
<dbReference type="PANTHER" id="PTHR43711">
    <property type="entry name" value="TWO-COMPONENT HISTIDINE KINASE"/>
    <property type="match status" value="1"/>
</dbReference>
<evidence type="ECO:0000313" key="15">
    <source>
        <dbReference type="EMBL" id="TFC98646.1"/>
    </source>
</evidence>
<dbReference type="InterPro" id="IPR003660">
    <property type="entry name" value="HAMP_dom"/>
</dbReference>
<evidence type="ECO:0000256" key="8">
    <source>
        <dbReference type="ARBA" id="ARBA00022989"/>
    </source>
</evidence>
<evidence type="ECO:0000256" key="2">
    <source>
        <dbReference type="ARBA" id="ARBA00004236"/>
    </source>
</evidence>
<feature type="domain" description="HAMP" evidence="14">
    <location>
        <begin position="232"/>
        <end position="284"/>
    </location>
</feature>
<dbReference type="Gene3D" id="3.30.565.10">
    <property type="entry name" value="Histidine kinase-like ATPase, C-terminal domain"/>
    <property type="match status" value="1"/>
</dbReference>
<dbReference type="Gene3D" id="6.10.340.10">
    <property type="match status" value="1"/>
</dbReference>
<dbReference type="SMART" id="SM00387">
    <property type="entry name" value="HATPase_c"/>
    <property type="match status" value="1"/>
</dbReference>
<dbReference type="SUPFAM" id="SSF55874">
    <property type="entry name" value="ATPase domain of HSP90 chaperone/DNA topoisomerase II/histidine kinase"/>
    <property type="match status" value="1"/>
</dbReference>
<name>A0ABY2J143_9MICO</name>
<dbReference type="InterPro" id="IPR047669">
    <property type="entry name" value="MtrAB_MtrB"/>
</dbReference>
<gene>
    <name evidence="15" type="ORF">E3O65_07140</name>
</gene>
<dbReference type="EMBL" id="SOGJ01000019">
    <property type="protein sequence ID" value="TFC98646.1"/>
    <property type="molecule type" value="Genomic_DNA"/>
</dbReference>
<dbReference type="CDD" id="cd00075">
    <property type="entry name" value="HATPase"/>
    <property type="match status" value="1"/>
</dbReference>
<dbReference type="PRINTS" id="PR00344">
    <property type="entry name" value="BCTRLSENSOR"/>
</dbReference>
<evidence type="ECO:0000256" key="7">
    <source>
        <dbReference type="ARBA" id="ARBA00022777"/>
    </source>
</evidence>
<dbReference type="InterPro" id="IPR036890">
    <property type="entry name" value="HATPase_C_sf"/>
</dbReference>
<dbReference type="SUPFAM" id="SSF47384">
    <property type="entry name" value="Homodimeric domain of signal transducing histidine kinase"/>
    <property type="match status" value="1"/>
</dbReference>
<dbReference type="SMART" id="SM00388">
    <property type="entry name" value="HisKA"/>
    <property type="match status" value="1"/>
</dbReference>
<evidence type="ECO:0000256" key="10">
    <source>
        <dbReference type="ARBA" id="ARBA00035305"/>
    </source>
</evidence>
<dbReference type="CDD" id="cd06225">
    <property type="entry name" value="HAMP"/>
    <property type="match status" value="1"/>
</dbReference>
<sequence>MVGRTGFNRGIWRDWRSWPARVAGLWRSSLQFRTVTITVALSGVAIMVVGVYVSVSVGNDLFQSRLNQVLVESNRATTAAQGIFDASDAADRVEVQTLVGSARTLITAASSSQLIAIFRAPGQDASTVAPQDSSSFGASTGVITSDLRVQVQENRGEQFWQSVTLATDDGGQVPGIVVGSQLTVPVAGHYELYIGYSLADAEATLGFVQRTLGIAGLVLVLLVGAVTWIVVRFVVTPIRVAAATSQRLASGDLGVRIPEKGEDVIATLARSFNGMADSLQSQIKELADLSEVQQRFVSDVSHELRTPLTTIRLAGDVLFDHRSTFPPAVERTAELLHAQVERFELLLSDLLEISKYDAGSVQLETEPTNLVHLAEDAIDGLRSLGDSKGTVLTLVAPGGHLDADVDPRRIRRIMHNLIGNAIEHGEGKPIIVSVDSNESAVALSVRDYGLGMSQAEIAHVFDRFWRADPSRKRTIGGTGLGLSISLEDAAVHGGWLQVWSHPGEGSCFRLTLPRTARGTLTSSPSPLPPADAAGGTGRSETGGHYA</sequence>
<dbReference type="CDD" id="cd00082">
    <property type="entry name" value="HisKA"/>
    <property type="match status" value="1"/>
</dbReference>
<feature type="region of interest" description="Disordered" evidence="11">
    <location>
        <begin position="518"/>
        <end position="546"/>
    </location>
</feature>
<dbReference type="PROSITE" id="PS50109">
    <property type="entry name" value="HIS_KIN"/>
    <property type="match status" value="1"/>
</dbReference>
<accession>A0ABY2J143</accession>
<keyword evidence="6 12" id="KW-0812">Transmembrane</keyword>
<keyword evidence="4" id="KW-0597">Phosphoprotein</keyword>
<comment type="caution">
    <text evidence="15">The sequence shown here is derived from an EMBL/GenBank/DDBJ whole genome shotgun (WGS) entry which is preliminary data.</text>
</comment>
<dbReference type="NCBIfam" id="NF040691">
    <property type="entry name" value="MtrAB_MtrB"/>
    <property type="match status" value="1"/>
</dbReference>
<evidence type="ECO:0000313" key="16">
    <source>
        <dbReference type="Proteomes" id="UP000298355"/>
    </source>
</evidence>
<dbReference type="InterPro" id="IPR003661">
    <property type="entry name" value="HisK_dim/P_dom"/>
</dbReference>
<keyword evidence="16" id="KW-1185">Reference proteome</keyword>
<dbReference type="PROSITE" id="PS50885">
    <property type="entry name" value="HAMP"/>
    <property type="match status" value="1"/>
</dbReference>
<protein>
    <recommendedName>
        <fullName evidence="10">Sensor histidine kinase MtrB</fullName>
        <ecNumber evidence="3">2.7.13.3</ecNumber>
    </recommendedName>
</protein>
<evidence type="ECO:0000256" key="5">
    <source>
        <dbReference type="ARBA" id="ARBA00022679"/>
    </source>
</evidence>
<dbReference type="EC" id="2.7.13.3" evidence="3"/>
<dbReference type="InterPro" id="IPR005467">
    <property type="entry name" value="His_kinase_dom"/>
</dbReference>
<feature type="transmembrane region" description="Helical" evidence="12">
    <location>
        <begin position="35"/>
        <end position="55"/>
    </location>
</feature>
<dbReference type="InterPro" id="IPR050736">
    <property type="entry name" value="Sensor_HK_Regulatory"/>
</dbReference>
<dbReference type="Pfam" id="PF00512">
    <property type="entry name" value="HisKA"/>
    <property type="match status" value="1"/>
</dbReference>
<evidence type="ECO:0000259" key="14">
    <source>
        <dbReference type="PROSITE" id="PS50885"/>
    </source>
</evidence>
<dbReference type="RefSeq" id="WP_134363059.1">
    <property type="nucleotide sequence ID" value="NZ_SOGJ01000019.1"/>
</dbReference>
<dbReference type="SUPFAM" id="SSF158472">
    <property type="entry name" value="HAMP domain-like"/>
    <property type="match status" value="1"/>
</dbReference>
<dbReference type="InterPro" id="IPR036097">
    <property type="entry name" value="HisK_dim/P_sf"/>
</dbReference>
<dbReference type="Proteomes" id="UP000298355">
    <property type="component" value="Unassembled WGS sequence"/>
</dbReference>
<organism evidence="15 16">
    <name type="scientific">Cryobacterium breve</name>
    <dbReference type="NCBI Taxonomy" id="1259258"/>
    <lineage>
        <taxon>Bacteria</taxon>
        <taxon>Bacillati</taxon>
        <taxon>Actinomycetota</taxon>
        <taxon>Actinomycetes</taxon>
        <taxon>Micrococcales</taxon>
        <taxon>Microbacteriaceae</taxon>
        <taxon>Cryobacterium</taxon>
    </lineage>
</organism>
<evidence type="ECO:0000256" key="1">
    <source>
        <dbReference type="ARBA" id="ARBA00000085"/>
    </source>
</evidence>
<reference evidence="15 16" key="1">
    <citation type="submission" date="2019-03" db="EMBL/GenBank/DDBJ databases">
        <title>Genomics of glacier-inhabiting Cryobacterium strains.</title>
        <authorList>
            <person name="Liu Q."/>
            <person name="Xin Y.-H."/>
        </authorList>
    </citation>
    <scope>NUCLEOTIDE SEQUENCE [LARGE SCALE GENOMIC DNA]</scope>
    <source>
        <strain evidence="15 16">TMT4-23</strain>
    </source>
</reference>
<keyword evidence="7 15" id="KW-0418">Kinase</keyword>